<dbReference type="STRING" id="1121451.DESAM_22627"/>
<dbReference type="EMBL" id="FO203522">
    <property type="protein sequence ID" value="CCO24894.1"/>
    <property type="molecule type" value="Genomic_DNA"/>
</dbReference>
<keyword evidence="1" id="KW-0812">Transmembrane</keyword>
<gene>
    <name evidence="3" type="ORF">DESAM_22627</name>
</gene>
<reference evidence="3 4" key="1">
    <citation type="submission" date="2012-10" db="EMBL/GenBank/DDBJ databases">
        <authorList>
            <person name="Genoscope - CEA"/>
        </authorList>
    </citation>
    <scope>NUCLEOTIDE SEQUENCE [LARGE SCALE GENOMIC DNA]</scope>
    <source>
        <strain evidence="4">AM13 / DSM 14728</strain>
    </source>
</reference>
<dbReference type="InterPro" id="IPR051599">
    <property type="entry name" value="Cell_Envelope_Assoc"/>
</dbReference>
<organism evidence="3 4">
    <name type="scientific">Maridesulfovibrio hydrothermalis AM13 = DSM 14728</name>
    <dbReference type="NCBI Taxonomy" id="1121451"/>
    <lineage>
        <taxon>Bacteria</taxon>
        <taxon>Pseudomonadati</taxon>
        <taxon>Thermodesulfobacteriota</taxon>
        <taxon>Desulfovibrionia</taxon>
        <taxon>Desulfovibrionales</taxon>
        <taxon>Desulfovibrionaceae</taxon>
        <taxon>Maridesulfovibrio</taxon>
    </lineage>
</organism>
<dbReference type="Proteomes" id="UP000010808">
    <property type="component" value="Chromosome"/>
</dbReference>
<evidence type="ECO:0000259" key="2">
    <source>
        <dbReference type="Pfam" id="PF02698"/>
    </source>
</evidence>
<dbReference type="InterPro" id="IPR003848">
    <property type="entry name" value="DUF218"/>
</dbReference>
<feature type="transmembrane region" description="Helical" evidence="1">
    <location>
        <begin position="7"/>
        <end position="33"/>
    </location>
</feature>
<dbReference type="OrthoDB" id="9782395at2"/>
<dbReference type="InterPro" id="IPR014729">
    <property type="entry name" value="Rossmann-like_a/b/a_fold"/>
</dbReference>
<dbReference type="GO" id="GO:0005886">
    <property type="term" value="C:plasma membrane"/>
    <property type="evidence" value="ECO:0007669"/>
    <property type="project" value="TreeGrafter"/>
</dbReference>
<keyword evidence="1" id="KW-1133">Transmembrane helix</keyword>
<evidence type="ECO:0000313" key="3">
    <source>
        <dbReference type="EMBL" id="CCO24894.1"/>
    </source>
</evidence>
<evidence type="ECO:0000256" key="1">
    <source>
        <dbReference type="SAM" id="Phobius"/>
    </source>
</evidence>
<evidence type="ECO:0000313" key="4">
    <source>
        <dbReference type="Proteomes" id="UP000010808"/>
    </source>
</evidence>
<dbReference type="AlphaFoldDB" id="L0RDR3"/>
<keyword evidence="4" id="KW-1185">Reference proteome</keyword>
<accession>L0RDR3</accession>
<dbReference type="CDD" id="cd06259">
    <property type="entry name" value="YdcF-like"/>
    <property type="match status" value="1"/>
</dbReference>
<name>L0RDR3_9BACT</name>
<feature type="domain" description="DUF218" evidence="2">
    <location>
        <begin position="43"/>
        <end position="174"/>
    </location>
</feature>
<dbReference type="eggNOG" id="COG1434">
    <property type="taxonomic scope" value="Bacteria"/>
</dbReference>
<keyword evidence="1" id="KW-0472">Membrane</keyword>
<dbReference type="HOGENOM" id="CLU_102863_2_0_7"/>
<dbReference type="Gene3D" id="3.40.50.620">
    <property type="entry name" value="HUPs"/>
    <property type="match status" value="1"/>
</dbReference>
<dbReference type="PANTHER" id="PTHR30336">
    <property type="entry name" value="INNER MEMBRANE PROTEIN, PROBABLE PERMEASE"/>
    <property type="match status" value="1"/>
</dbReference>
<sequence length="214" mass="24130">MKLIKPLLTLIGALTVTVTAVAVILFLFAPALLQEEDTLEKADAIVVLGGQYFRPIYAAELYNEGYAPKVLASRPVVMPEEKIIRALGINSPYQWEIYRDILLRKGVPKKDTSFFGKANVSTIDEAEVLKKTLDPKIKSIILVTSPLHTRRAGIIFRETLPAEIKVIVVSTPYEKVPKEWWKNFRTAPFIVLEVMKTFYYELGGGFRSSEQLTN</sequence>
<dbReference type="Pfam" id="PF02698">
    <property type="entry name" value="DUF218"/>
    <property type="match status" value="1"/>
</dbReference>
<dbReference type="KEGG" id="dhy:DESAM_22627"/>
<dbReference type="RefSeq" id="WP_015337492.1">
    <property type="nucleotide sequence ID" value="NC_020055.1"/>
</dbReference>
<dbReference type="PATRIC" id="fig|1121451.3.peg.2837"/>
<proteinExistence type="predicted"/>
<dbReference type="PANTHER" id="PTHR30336:SF20">
    <property type="entry name" value="DUF218 DOMAIN-CONTAINING PROTEIN"/>
    <property type="match status" value="1"/>
</dbReference>
<protein>
    <recommendedName>
        <fullName evidence="2">DUF218 domain-containing protein</fullName>
    </recommendedName>
</protein>